<keyword evidence="4" id="KW-1185">Reference proteome</keyword>
<reference evidence="4" key="1">
    <citation type="journal article" date="2019" name="Plant Biotechnol. J.">
        <title>Genome sequencing of the Australian wild diploid species Gossypium australe highlights disease resistance and delayed gland morphogenesis.</title>
        <authorList>
            <person name="Cai Y."/>
            <person name="Cai X."/>
            <person name="Wang Q."/>
            <person name="Wang P."/>
            <person name="Zhang Y."/>
            <person name="Cai C."/>
            <person name="Xu Y."/>
            <person name="Wang K."/>
            <person name="Zhou Z."/>
            <person name="Wang C."/>
            <person name="Geng S."/>
            <person name="Li B."/>
            <person name="Dong Q."/>
            <person name="Hou Y."/>
            <person name="Wang H."/>
            <person name="Ai P."/>
            <person name="Liu Z."/>
            <person name="Yi F."/>
            <person name="Sun M."/>
            <person name="An G."/>
            <person name="Cheng J."/>
            <person name="Zhang Y."/>
            <person name="Shi Q."/>
            <person name="Xie Y."/>
            <person name="Shi X."/>
            <person name="Chang Y."/>
            <person name="Huang F."/>
            <person name="Chen Y."/>
            <person name="Hong S."/>
            <person name="Mi L."/>
            <person name="Sun Q."/>
            <person name="Zhang L."/>
            <person name="Zhou B."/>
            <person name="Peng R."/>
            <person name="Zhang X."/>
            <person name="Liu F."/>
        </authorList>
    </citation>
    <scope>NUCLEOTIDE SEQUENCE [LARGE SCALE GENOMIC DNA]</scope>
    <source>
        <strain evidence="4">cv. PA1801</strain>
    </source>
</reference>
<dbReference type="InterPro" id="IPR000477">
    <property type="entry name" value="RT_dom"/>
</dbReference>
<comment type="caution">
    <text evidence="3">The sequence shown here is derived from an EMBL/GenBank/DDBJ whole genome shotgun (WGS) entry which is preliminary data.</text>
</comment>
<dbReference type="InterPro" id="IPR052343">
    <property type="entry name" value="Retrotransposon-Effector_Assoc"/>
</dbReference>
<name>A0A5B6VNC4_9ROSI</name>
<keyword evidence="1" id="KW-1133">Transmembrane helix</keyword>
<gene>
    <name evidence="3" type="ORF">EPI10_016527</name>
</gene>
<protein>
    <submittedName>
        <fullName evidence="3">Reverse transcriptase</fullName>
    </submittedName>
</protein>
<dbReference type="CDD" id="cd01650">
    <property type="entry name" value="RT_nLTR_like"/>
    <property type="match status" value="1"/>
</dbReference>
<organism evidence="3 4">
    <name type="scientific">Gossypium australe</name>
    <dbReference type="NCBI Taxonomy" id="47621"/>
    <lineage>
        <taxon>Eukaryota</taxon>
        <taxon>Viridiplantae</taxon>
        <taxon>Streptophyta</taxon>
        <taxon>Embryophyta</taxon>
        <taxon>Tracheophyta</taxon>
        <taxon>Spermatophyta</taxon>
        <taxon>Magnoliopsida</taxon>
        <taxon>eudicotyledons</taxon>
        <taxon>Gunneridae</taxon>
        <taxon>Pentapetalae</taxon>
        <taxon>rosids</taxon>
        <taxon>malvids</taxon>
        <taxon>Malvales</taxon>
        <taxon>Malvaceae</taxon>
        <taxon>Malvoideae</taxon>
        <taxon>Gossypium</taxon>
    </lineage>
</organism>
<accession>A0A5B6VNC4</accession>
<proteinExistence type="predicted"/>
<dbReference type="GO" id="GO:0003964">
    <property type="term" value="F:RNA-directed DNA polymerase activity"/>
    <property type="evidence" value="ECO:0007669"/>
    <property type="project" value="UniProtKB-KW"/>
</dbReference>
<evidence type="ECO:0000313" key="4">
    <source>
        <dbReference type="Proteomes" id="UP000325315"/>
    </source>
</evidence>
<keyword evidence="1" id="KW-0472">Membrane</keyword>
<keyword evidence="3" id="KW-0695">RNA-directed DNA polymerase</keyword>
<dbReference type="PANTHER" id="PTHR46890:SF48">
    <property type="entry name" value="RNA-DIRECTED DNA POLYMERASE"/>
    <property type="match status" value="1"/>
</dbReference>
<sequence length="219" mass="25679">MAEKQGIRKKWKKLLEHISRIYSGQEKKVILNMGATKAPGEDGFPAIFFQKFWHILNGDIEVSQINTTHIVFIPKKTSPTNLSHFHPISLCNVIYKIMAKAIANRFRGVLEKCIDKAQSAFVPGRLISDNVLVAYKILHTLKRKKLGKERLMAVKLDMSKAYDRVEWAFLEEMMRKMGFEPRWIRLIMKAYLLFLTQWFLMDKLEVSFIQREDYDKVIL</sequence>
<keyword evidence="3" id="KW-0808">Transferase</keyword>
<evidence type="ECO:0000313" key="3">
    <source>
        <dbReference type="EMBL" id="KAA3470849.1"/>
    </source>
</evidence>
<dbReference type="SUPFAM" id="SSF56672">
    <property type="entry name" value="DNA/RNA polymerases"/>
    <property type="match status" value="1"/>
</dbReference>
<feature type="transmembrane region" description="Helical" evidence="1">
    <location>
        <begin position="183"/>
        <end position="201"/>
    </location>
</feature>
<dbReference type="OrthoDB" id="1937198at2759"/>
<dbReference type="EMBL" id="SMMG02000006">
    <property type="protein sequence ID" value="KAA3470849.1"/>
    <property type="molecule type" value="Genomic_DNA"/>
</dbReference>
<dbReference type="AlphaFoldDB" id="A0A5B6VNC4"/>
<feature type="domain" description="Reverse transcriptase" evidence="2">
    <location>
        <begin position="73"/>
        <end position="188"/>
    </location>
</feature>
<dbReference type="InterPro" id="IPR043502">
    <property type="entry name" value="DNA/RNA_pol_sf"/>
</dbReference>
<keyword evidence="3" id="KW-0548">Nucleotidyltransferase</keyword>
<evidence type="ECO:0000256" key="1">
    <source>
        <dbReference type="SAM" id="Phobius"/>
    </source>
</evidence>
<dbReference type="PANTHER" id="PTHR46890">
    <property type="entry name" value="NON-LTR RETROLELEMENT REVERSE TRANSCRIPTASE-LIKE PROTEIN-RELATED"/>
    <property type="match status" value="1"/>
</dbReference>
<evidence type="ECO:0000259" key="2">
    <source>
        <dbReference type="Pfam" id="PF00078"/>
    </source>
</evidence>
<keyword evidence="1" id="KW-0812">Transmembrane</keyword>
<dbReference type="Proteomes" id="UP000325315">
    <property type="component" value="Unassembled WGS sequence"/>
</dbReference>
<dbReference type="Pfam" id="PF00078">
    <property type="entry name" value="RVT_1"/>
    <property type="match status" value="1"/>
</dbReference>